<protein>
    <submittedName>
        <fullName evidence="1">Uncharacterized protein</fullName>
    </submittedName>
</protein>
<comment type="caution">
    <text evidence="1">The sequence shown here is derived from an EMBL/GenBank/DDBJ whole genome shotgun (WGS) entry which is preliminary data.</text>
</comment>
<proteinExistence type="predicted"/>
<evidence type="ECO:0000313" key="2">
    <source>
        <dbReference type="Proteomes" id="UP001364617"/>
    </source>
</evidence>
<evidence type="ECO:0000313" key="1">
    <source>
        <dbReference type="EMBL" id="KAK7160660.1"/>
    </source>
</evidence>
<gene>
    <name evidence="1" type="ORF">R3I93_008350</name>
</gene>
<dbReference type="Proteomes" id="UP001364617">
    <property type="component" value="Unassembled WGS sequence"/>
</dbReference>
<keyword evidence="2" id="KW-1185">Reference proteome</keyword>
<dbReference type="PANTHER" id="PTHR31751:SF42">
    <property type="entry name" value="PROTEIN CBG10204"/>
    <property type="match status" value="1"/>
</dbReference>
<reference evidence="1 2" key="1">
    <citation type="submission" date="2024-02" db="EMBL/GenBank/DDBJ databases">
        <title>Chromosome-level genome assembly of the Eurasian Minnow (Phoxinus phoxinus).</title>
        <authorList>
            <person name="Oriowo T.O."/>
            <person name="Martin S."/>
            <person name="Stange M."/>
            <person name="Chrysostomakis Y."/>
            <person name="Brown T."/>
            <person name="Winkler S."/>
            <person name="Kukowka S."/>
            <person name="Myers E.W."/>
            <person name="Bohne A."/>
        </authorList>
    </citation>
    <scope>NUCLEOTIDE SEQUENCE [LARGE SCALE GENOMIC DNA]</scope>
    <source>
        <strain evidence="1">ZFMK-TIS-60720</strain>
        <tissue evidence="1">Whole Organism</tissue>
    </source>
</reference>
<dbReference type="EMBL" id="JAYKXH010000008">
    <property type="protein sequence ID" value="KAK7160660.1"/>
    <property type="molecule type" value="Genomic_DNA"/>
</dbReference>
<accession>A0AAN9D578</accession>
<dbReference type="AlphaFoldDB" id="A0AAN9D578"/>
<dbReference type="PANTHER" id="PTHR31751">
    <property type="entry name" value="SI:CH211-108C17.2-RELATED-RELATED"/>
    <property type="match status" value="1"/>
</dbReference>
<sequence>MKESRAYHTLEKIVLDKGILKDLQQMSLFKHTGKLEVFHSMLLKYCPKNLHFHYSSMSARTQLAIMDHNENVHCKQATTTSGVQRYNVVFPKHSKEWVAKKPFEPTTQTFRDELVNVVLEYRRNPNIAVPDESSQLTVPTLPANIARKPKPAKEDAISRSQDFPNKASAMLYIDSCALVEL</sequence>
<organism evidence="1 2">
    <name type="scientific">Phoxinus phoxinus</name>
    <name type="common">Eurasian minnow</name>
    <dbReference type="NCBI Taxonomy" id="58324"/>
    <lineage>
        <taxon>Eukaryota</taxon>
        <taxon>Metazoa</taxon>
        <taxon>Chordata</taxon>
        <taxon>Craniata</taxon>
        <taxon>Vertebrata</taxon>
        <taxon>Euteleostomi</taxon>
        <taxon>Actinopterygii</taxon>
        <taxon>Neopterygii</taxon>
        <taxon>Teleostei</taxon>
        <taxon>Ostariophysi</taxon>
        <taxon>Cypriniformes</taxon>
        <taxon>Leuciscidae</taxon>
        <taxon>Phoxininae</taxon>
        <taxon>Phoxinus</taxon>
    </lineage>
</organism>
<name>A0AAN9D578_9TELE</name>